<dbReference type="PROSITE" id="PS00036">
    <property type="entry name" value="BZIP_BASIC"/>
    <property type="match status" value="1"/>
</dbReference>
<feature type="domain" description="BZIP" evidence="12">
    <location>
        <begin position="391"/>
        <end position="454"/>
    </location>
</feature>
<feature type="compositionally biased region" description="Low complexity" evidence="10">
    <location>
        <begin position="313"/>
        <end position="326"/>
    </location>
</feature>
<dbReference type="GO" id="GO:0003700">
    <property type="term" value="F:DNA-binding transcription factor activity"/>
    <property type="evidence" value="ECO:0007669"/>
    <property type="project" value="InterPro"/>
</dbReference>
<protein>
    <recommendedName>
        <fullName evidence="15">Cyclic AMP-dependent transcription factor ATF-2</fullName>
    </recommendedName>
</protein>
<comment type="subcellular location">
    <subcellularLocation>
        <location evidence="1">Nucleus</location>
    </subcellularLocation>
</comment>
<keyword evidence="6" id="KW-0238">DNA-binding</keyword>
<dbReference type="SUPFAM" id="SSF57959">
    <property type="entry name" value="Leucine zipper domain"/>
    <property type="match status" value="1"/>
</dbReference>
<dbReference type="EMBL" id="JAZGQO010000007">
    <property type="protein sequence ID" value="KAK6180620.1"/>
    <property type="molecule type" value="Genomic_DNA"/>
</dbReference>
<evidence type="ECO:0000256" key="7">
    <source>
        <dbReference type="ARBA" id="ARBA00023163"/>
    </source>
</evidence>
<keyword evidence="3 9" id="KW-0863">Zinc-finger</keyword>
<dbReference type="CDD" id="cd14687">
    <property type="entry name" value="bZIP_ATF2"/>
    <property type="match status" value="1"/>
</dbReference>
<dbReference type="InterPro" id="IPR004827">
    <property type="entry name" value="bZIP"/>
</dbReference>
<evidence type="ECO:0000256" key="9">
    <source>
        <dbReference type="PROSITE-ProRule" id="PRU00042"/>
    </source>
</evidence>
<evidence type="ECO:0000256" key="5">
    <source>
        <dbReference type="ARBA" id="ARBA00023015"/>
    </source>
</evidence>
<evidence type="ECO:0000256" key="4">
    <source>
        <dbReference type="ARBA" id="ARBA00022833"/>
    </source>
</evidence>
<evidence type="ECO:0000256" key="2">
    <source>
        <dbReference type="ARBA" id="ARBA00022723"/>
    </source>
</evidence>
<organism evidence="13 14">
    <name type="scientific">Patella caerulea</name>
    <name type="common">Rayed Mediterranean limpet</name>
    <dbReference type="NCBI Taxonomy" id="87958"/>
    <lineage>
        <taxon>Eukaryota</taxon>
        <taxon>Metazoa</taxon>
        <taxon>Spiralia</taxon>
        <taxon>Lophotrochozoa</taxon>
        <taxon>Mollusca</taxon>
        <taxon>Gastropoda</taxon>
        <taxon>Patellogastropoda</taxon>
        <taxon>Patelloidea</taxon>
        <taxon>Patellidae</taxon>
        <taxon>Patella</taxon>
    </lineage>
</organism>
<keyword evidence="5" id="KW-0805">Transcription regulation</keyword>
<dbReference type="InterPro" id="IPR036236">
    <property type="entry name" value="Znf_C2H2_sf"/>
</dbReference>
<sequence>MSDNDDKPFGCSAPECGMRFTNEDHLNVHMKKHEMSLALSLGGNSCSPAHHFLDQTPTPTKFLKNCEEIGLFQELVKNPFEEAFKKATDSEVPPLPGPLSNDLNTPIPKAIDLNTPTPRLDIYHNRFVKEPSLSNLVYNNTATEDGVLDLSGKKQVTKPAVIQPSSTTSDDDVIIITTATSHQPADSTLSPPTIQVNSTTVESYPNIETKTIPKLTTAVLSSPMIIQTSPQLLGTTTGASLPSSTTTTSQPNYPAQVYLQLPSGQMLPVQIPTSVSPVVQIPIIPQTTATSTVPIATKSNVTSTNVTLKQRLKQSLQASQQQTQKTNGVSPNHKSMSPVNAPPSINIPESVSHTEFTPPDSPSELDYDDLNDHNIKRSRRDDSSIEDEDPDNRRRKFLERNRAAAARCRQKRKTWVNSLEKKADDLQNVNVKLQGEVSLLRGEVAQLKTLLLAHKECPVTLQQKSQGQIPLTLHTVPTTNISEVKGGGSIIQPVSIANDNALTPRYVIPTTVLGKVKTESD</sequence>
<evidence type="ECO:0000256" key="3">
    <source>
        <dbReference type="ARBA" id="ARBA00022771"/>
    </source>
</evidence>
<dbReference type="InterPro" id="IPR046347">
    <property type="entry name" value="bZIP_sf"/>
</dbReference>
<dbReference type="GO" id="GO:0005634">
    <property type="term" value="C:nucleus"/>
    <property type="evidence" value="ECO:0007669"/>
    <property type="project" value="UniProtKB-SubCell"/>
</dbReference>
<proteinExistence type="predicted"/>
<dbReference type="InterPro" id="IPR013087">
    <property type="entry name" value="Znf_C2H2_type"/>
</dbReference>
<keyword evidence="2" id="KW-0479">Metal-binding</keyword>
<reference evidence="13 14" key="1">
    <citation type="submission" date="2024-01" db="EMBL/GenBank/DDBJ databases">
        <title>The genome of the rayed Mediterranean limpet Patella caerulea (Linnaeus, 1758).</title>
        <authorList>
            <person name="Anh-Thu Weber A."/>
            <person name="Halstead-Nussloch G."/>
        </authorList>
    </citation>
    <scope>NUCLEOTIDE SEQUENCE [LARGE SCALE GENOMIC DNA]</scope>
    <source>
        <strain evidence="13">AATW-2023a</strain>
        <tissue evidence="13">Whole specimen</tissue>
    </source>
</reference>
<accession>A0AAN8JSA3</accession>
<dbReference type="SMART" id="SM00355">
    <property type="entry name" value="ZnF_C2H2"/>
    <property type="match status" value="1"/>
</dbReference>
<keyword evidence="8" id="KW-0539">Nucleus</keyword>
<dbReference type="PROSITE" id="PS50157">
    <property type="entry name" value="ZINC_FINGER_C2H2_2"/>
    <property type="match status" value="1"/>
</dbReference>
<keyword evidence="14" id="KW-1185">Reference proteome</keyword>
<dbReference type="FunFam" id="1.20.5.170:FF:000010">
    <property type="entry name" value="Cyclic AMP-dependent transcription factor ATF-2"/>
    <property type="match status" value="1"/>
</dbReference>
<dbReference type="AlphaFoldDB" id="A0AAN8JSA3"/>
<dbReference type="GO" id="GO:0003677">
    <property type="term" value="F:DNA binding"/>
    <property type="evidence" value="ECO:0007669"/>
    <property type="project" value="UniProtKB-KW"/>
</dbReference>
<comment type="caution">
    <text evidence="13">The sequence shown here is derived from an EMBL/GenBank/DDBJ whole genome shotgun (WGS) entry which is preliminary data.</text>
</comment>
<evidence type="ECO:0000259" key="12">
    <source>
        <dbReference type="PROSITE" id="PS50217"/>
    </source>
</evidence>
<dbReference type="PANTHER" id="PTHR19304">
    <property type="entry name" value="CYCLIC-AMP RESPONSE ELEMENT BINDING PROTEIN"/>
    <property type="match status" value="1"/>
</dbReference>
<dbReference type="SUPFAM" id="SSF57667">
    <property type="entry name" value="beta-beta-alpha zinc fingers"/>
    <property type="match status" value="1"/>
</dbReference>
<keyword evidence="4" id="KW-0862">Zinc</keyword>
<dbReference type="Pfam" id="PF00170">
    <property type="entry name" value="bZIP_1"/>
    <property type="match status" value="1"/>
</dbReference>
<feature type="compositionally biased region" description="Basic and acidic residues" evidence="10">
    <location>
        <begin position="370"/>
        <end position="383"/>
    </location>
</feature>
<dbReference type="Gene3D" id="3.30.160.60">
    <property type="entry name" value="Classic Zinc Finger"/>
    <property type="match status" value="1"/>
</dbReference>
<evidence type="ECO:0000259" key="11">
    <source>
        <dbReference type="PROSITE" id="PS50157"/>
    </source>
</evidence>
<name>A0AAN8JSA3_PATCE</name>
<evidence type="ECO:0008006" key="15">
    <source>
        <dbReference type="Google" id="ProtNLM"/>
    </source>
</evidence>
<dbReference type="Gene3D" id="1.20.5.170">
    <property type="match status" value="1"/>
</dbReference>
<evidence type="ECO:0000256" key="1">
    <source>
        <dbReference type="ARBA" id="ARBA00004123"/>
    </source>
</evidence>
<feature type="compositionally biased region" description="Polar residues" evidence="10">
    <location>
        <begin position="327"/>
        <end position="338"/>
    </location>
</feature>
<evidence type="ECO:0000313" key="13">
    <source>
        <dbReference type="EMBL" id="KAK6180620.1"/>
    </source>
</evidence>
<dbReference type="Proteomes" id="UP001347796">
    <property type="component" value="Unassembled WGS sequence"/>
</dbReference>
<dbReference type="InterPro" id="IPR051027">
    <property type="entry name" value="bZIP_transcription_factors"/>
</dbReference>
<evidence type="ECO:0000256" key="10">
    <source>
        <dbReference type="SAM" id="MobiDB-lite"/>
    </source>
</evidence>
<gene>
    <name evidence="13" type="ORF">SNE40_008636</name>
</gene>
<dbReference type="PROSITE" id="PS00028">
    <property type="entry name" value="ZINC_FINGER_C2H2_1"/>
    <property type="match status" value="1"/>
</dbReference>
<feature type="region of interest" description="Disordered" evidence="10">
    <location>
        <begin position="312"/>
        <end position="396"/>
    </location>
</feature>
<dbReference type="PROSITE" id="PS50217">
    <property type="entry name" value="BZIP"/>
    <property type="match status" value="1"/>
</dbReference>
<evidence type="ECO:0000256" key="6">
    <source>
        <dbReference type="ARBA" id="ARBA00023125"/>
    </source>
</evidence>
<dbReference type="GO" id="GO:0008270">
    <property type="term" value="F:zinc ion binding"/>
    <property type="evidence" value="ECO:0007669"/>
    <property type="project" value="UniProtKB-KW"/>
</dbReference>
<evidence type="ECO:0000256" key="8">
    <source>
        <dbReference type="ARBA" id="ARBA00023242"/>
    </source>
</evidence>
<dbReference type="FunFam" id="3.30.160.60:FF:000446">
    <property type="entry name" value="Zinc finger protein"/>
    <property type="match status" value="1"/>
</dbReference>
<feature type="domain" description="C2H2-type" evidence="11">
    <location>
        <begin position="9"/>
        <end position="33"/>
    </location>
</feature>
<keyword evidence="7" id="KW-0804">Transcription</keyword>
<evidence type="ECO:0000313" key="14">
    <source>
        <dbReference type="Proteomes" id="UP001347796"/>
    </source>
</evidence>
<dbReference type="SMART" id="SM00338">
    <property type="entry name" value="BRLZ"/>
    <property type="match status" value="1"/>
</dbReference>